<evidence type="ECO:0000313" key="9">
    <source>
        <dbReference type="EMBL" id="RKL13701.1"/>
    </source>
</evidence>
<evidence type="ECO:0000256" key="3">
    <source>
        <dbReference type="ARBA" id="ARBA00022692"/>
    </source>
</evidence>
<keyword evidence="6" id="KW-0325">Glycoprotein</keyword>
<evidence type="ECO:0000256" key="6">
    <source>
        <dbReference type="ARBA" id="ARBA00023180"/>
    </source>
</evidence>
<dbReference type="Proteomes" id="UP000285860">
    <property type="component" value="Unassembled WGS sequence"/>
</dbReference>
<dbReference type="Pfam" id="PF07690">
    <property type="entry name" value="MFS_1"/>
    <property type="match status" value="1"/>
</dbReference>
<feature type="domain" description="Major facilitator superfamily (MFS) profile" evidence="8">
    <location>
        <begin position="67"/>
        <end position="478"/>
    </location>
</feature>
<feature type="transmembrane region" description="Helical" evidence="7">
    <location>
        <begin position="70"/>
        <end position="91"/>
    </location>
</feature>
<keyword evidence="4 7" id="KW-1133">Transmembrane helix</keyword>
<evidence type="ECO:0000256" key="5">
    <source>
        <dbReference type="ARBA" id="ARBA00023136"/>
    </source>
</evidence>
<proteinExistence type="predicted"/>
<dbReference type="GO" id="GO:0022857">
    <property type="term" value="F:transmembrane transporter activity"/>
    <property type="evidence" value="ECO:0007669"/>
    <property type="project" value="InterPro"/>
</dbReference>
<comment type="caution">
    <text evidence="9">The sequence shown here is derived from an EMBL/GenBank/DDBJ whole genome shotgun (WGS) entry which is preliminary data.</text>
</comment>
<feature type="transmembrane region" description="Helical" evidence="7">
    <location>
        <begin position="340"/>
        <end position="358"/>
    </location>
</feature>
<dbReference type="Gene3D" id="1.20.1250.20">
    <property type="entry name" value="MFS general substrate transporter like domains"/>
    <property type="match status" value="2"/>
</dbReference>
<dbReference type="Gene3D" id="1.10.286.90">
    <property type="entry name" value="MFS transporter, transmembrane helix TM10b"/>
    <property type="match status" value="1"/>
</dbReference>
<feature type="transmembrane region" description="Helical" evidence="7">
    <location>
        <begin position="137"/>
        <end position="170"/>
    </location>
</feature>
<evidence type="ECO:0000313" key="10">
    <source>
        <dbReference type="Proteomes" id="UP000285860"/>
    </source>
</evidence>
<reference evidence="9 10" key="1">
    <citation type="journal article" date="2018" name="Sci. Rep.">
        <title>Characterisation of pathogen-specific regions and novel effector candidates in Fusarium oxysporum f. sp. cepae.</title>
        <authorList>
            <person name="Armitage A.D."/>
            <person name="Taylor A."/>
            <person name="Sobczyk M.K."/>
            <person name="Baxter L."/>
            <person name="Greenfield B.P."/>
            <person name="Bates H.J."/>
            <person name="Wilson F."/>
            <person name="Jackson A.C."/>
            <person name="Ott S."/>
            <person name="Harrison R.J."/>
            <person name="Clarkson J.P."/>
        </authorList>
    </citation>
    <scope>NUCLEOTIDE SEQUENCE [LARGE SCALE GENOMIC DNA]</scope>
    <source>
        <strain evidence="9 10">Fo_A28</strain>
    </source>
</reference>
<feature type="transmembrane region" description="Helical" evidence="7">
    <location>
        <begin position="201"/>
        <end position="220"/>
    </location>
</feature>
<keyword evidence="5 7" id="KW-0472">Membrane</keyword>
<keyword evidence="3 7" id="KW-0812">Transmembrane</keyword>
<evidence type="ECO:0000259" key="8">
    <source>
        <dbReference type="PROSITE" id="PS50850"/>
    </source>
</evidence>
<dbReference type="PANTHER" id="PTHR23511">
    <property type="entry name" value="SYNAPTIC VESICLE GLYCOPROTEIN 2"/>
    <property type="match status" value="1"/>
</dbReference>
<keyword evidence="2" id="KW-0813">Transport</keyword>
<feature type="transmembrane region" description="Helical" evidence="7">
    <location>
        <begin position="425"/>
        <end position="448"/>
    </location>
</feature>
<dbReference type="VEuPathDB" id="FungiDB:FOIG_14964"/>
<dbReference type="SUPFAM" id="SSF103473">
    <property type="entry name" value="MFS general substrate transporter"/>
    <property type="match status" value="1"/>
</dbReference>
<protein>
    <recommendedName>
        <fullName evidence="8">Major facilitator superfamily (MFS) profile domain-containing protein</fullName>
    </recommendedName>
</protein>
<dbReference type="InterPro" id="IPR036259">
    <property type="entry name" value="MFS_trans_sf"/>
</dbReference>
<dbReference type="AlphaFoldDB" id="A0A420R9K8"/>
<feature type="transmembrane region" description="Helical" evidence="7">
    <location>
        <begin position="393"/>
        <end position="413"/>
    </location>
</feature>
<feature type="transmembrane region" description="Helical" evidence="7">
    <location>
        <begin position="295"/>
        <end position="320"/>
    </location>
</feature>
<dbReference type="InterPro" id="IPR011701">
    <property type="entry name" value="MFS"/>
</dbReference>
<dbReference type="EMBL" id="MRCY01000028">
    <property type="protein sequence ID" value="RKL13701.1"/>
    <property type="molecule type" value="Genomic_DNA"/>
</dbReference>
<feature type="transmembrane region" description="Helical" evidence="7">
    <location>
        <begin position="454"/>
        <end position="475"/>
    </location>
</feature>
<dbReference type="Pfam" id="PF00083">
    <property type="entry name" value="Sugar_tr"/>
    <property type="match status" value="1"/>
</dbReference>
<dbReference type="VEuPathDB" id="FungiDB:HZS61_016840"/>
<comment type="subcellular location">
    <subcellularLocation>
        <location evidence="1">Membrane</location>
        <topology evidence="1">Multi-pass membrane protein</topology>
    </subcellularLocation>
</comment>
<dbReference type="GO" id="GO:0016020">
    <property type="term" value="C:membrane"/>
    <property type="evidence" value="ECO:0007669"/>
    <property type="project" value="UniProtKB-SubCell"/>
</dbReference>
<sequence>MPTHQDKNDAASIDEKQDSKMFETSLDHIPSHANGTVATIDGIDPATLHNDEVITQAIQAIGFGKFQWQLTFSCGFGFLVDQMVLVSISLVTPQAAMEFGPRYATLLSASSYAGLLVGALFLGTLADNFGRRLVWQASIFGCSILTTIAACSPSWAALNVFVALIGLFAGGNPWPLLVNFGCPSGSNPETCSRGENMGWRYLYITLGGLCLVMSLIRAFVLRSLESPRWLVSCGKMNEAAEVINHISRMNKSNYHVTGDNFLQPEQEKADGEVRSWRANIDRASRLFSGAKQIRLMIGLIMIWALIGIAYPLYTIFLPYYLAAHGANFGETSNYITYRDWTVSSVVGIFGPLLSTILVSSRYFKSKRSMLLTGVICAAFSGAFTSARTAAQNLAFSCMINFSLNALYAIVYSYTPQVLQVQNRGLGMGLLMAVGRMASLSAPFIATFADVTTSAPIWVACACFLAIGLIAMALPADTRPYVSKKSHESSV</sequence>
<dbReference type="InterPro" id="IPR005828">
    <property type="entry name" value="MFS_sugar_transport-like"/>
</dbReference>
<organism evidence="9 10">
    <name type="scientific">Fusarium oxysporum</name>
    <name type="common">Fusarium vascular wilt</name>
    <dbReference type="NCBI Taxonomy" id="5507"/>
    <lineage>
        <taxon>Eukaryota</taxon>
        <taxon>Fungi</taxon>
        <taxon>Dikarya</taxon>
        <taxon>Ascomycota</taxon>
        <taxon>Pezizomycotina</taxon>
        <taxon>Sordariomycetes</taxon>
        <taxon>Hypocreomycetidae</taxon>
        <taxon>Hypocreales</taxon>
        <taxon>Nectriaceae</taxon>
        <taxon>Fusarium</taxon>
        <taxon>Fusarium oxysporum species complex</taxon>
    </lineage>
</organism>
<evidence type="ECO:0000256" key="2">
    <source>
        <dbReference type="ARBA" id="ARBA00022448"/>
    </source>
</evidence>
<dbReference type="VEuPathDB" id="FungiDB:FOC1_g10003297"/>
<dbReference type="InterPro" id="IPR020846">
    <property type="entry name" value="MFS_dom"/>
</dbReference>
<dbReference type="PROSITE" id="PS00216">
    <property type="entry name" value="SUGAR_TRANSPORT_1"/>
    <property type="match status" value="1"/>
</dbReference>
<accession>A0A420R9K8</accession>
<dbReference type="VEuPathDB" id="FungiDB:FOC4_g10007712"/>
<gene>
    <name evidence="9" type="ORF">BFJ68_g6934</name>
</gene>
<dbReference type="PROSITE" id="PS50850">
    <property type="entry name" value="MFS"/>
    <property type="match status" value="1"/>
</dbReference>
<name>A0A420R9K8_FUSOX</name>
<dbReference type="PANTHER" id="PTHR23511:SF4">
    <property type="entry name" value="MAJOR FACILITATOR SUPERFAMILY (MFS) PROFILE DOMAIN-CONTAINING PROTEIN"/>
    <property type="match status" value="1"/>
</dbReference>
<evidence type="ECO:0000256" key="4">
    <source>
        <dbReference type="ARBA" id="ARBA00022989"/>
    </source>
</evidence>
<dbReference type="VEuPathDB" id="FungiDB:FOXG_11812"/>
<dbReference type="InterPro" id="IPR005829">
    <property type="entry name" value="Sugar_transporter_CS"/>
</dbReference>
<feature type="transmembrane region" description="Helical" evidence="7">
    <location>
        <begin position="103"/>
        <end position="125"/>
    </location>
</feature>
<evidence type="ECO:0000256" key="7">
    <source>
        <dbReference type="SAM" id="Phobius"/>
    </source>
</evidence>
<evidence type="ECO:0000256" key="1">
    <source>
        <dbReference type="ARBA" id="ARBA00004141"/>
    </source>
</evidence>
<feature type="transmembrane region" description="Helical" evidence="7">
    <location>
        <begin position="370"/>
        <end position="387"/>
    </location>
</feature>
<dbReference type="VEuPathDB" id="FungiDB:FOMG_14105"/>
<dbReference type="VEuPathDB" id="FungiDB:FOZG_11934"/>